<keyword evidence="1" id="KW-0812">Transmembrane</keyword>
<feature type="transmembrane region" description="Helical" evidence="1">
    <location>
        <begin position="28"/>
        <end position="50"/>
    </location>
</feature>
<keyword evidence="3" id="KW-1185">Reference proteome</keyword>
<accession>A0ABP9L1C5</accession>
<keyword evidence="1" id="KW-1133">Transmembrane helix</keyword>
<evidence type="ECO:0000313" key="2">
    <source>
        <dbReference type="EMBL" id="GAA5067585.1"/>
    </source>
</evidence>
<dbReference type="EMBL" id="BAABHW010000001">
    <property type="protein sequence ID" value="GAA5067585.1"/>
    <property type="molecule type" value="Genomic_DNA"/>
</dbReference>
<proteinExistence type="predicted"/>
<protein>
    <submittedName>
        <fullName evidence="2">Uncharacterized protein</fullName>
    </submittedName>
</protein>
<keyword evidence="1" id="KW-0472">Membrane</keyword>
<organism evidence="2 3">
    <name type="scientific">[Roseibacterium] beibuensis</name>
    <dbReference type="NCBI Taxonomy" id="1193142"/>
    <lineage>
        <taxon>Bacteria</taxon>
        <taxon>Pseudomonadati</taxon>
        <taxon>Pseudomonadota</taxon>
        <taxon>Alphaproteobacteria</taxon>
        <taxon>Rhodobacterales</taxon>
        <taxon>Roseobacteraceae</taxon>
        <taxon>Roseicyclus</taxon>
    </lineage>
</organism>
<evidence type="ECO:0000313" key="3">
    <source>
        <dbReference type="Proteomes" id="UP001499910"/>
    </source>
</evidence>
<sequence>MLNLIGALLGAALGAFLAWRRNGNRLDIAQYTAVLAIIGFLLGTFAMLLMPAP</sequence>
<dbReference type="Proteomes" id="UP001499910">
    <property type="component" value="Unassembled WGS sequence"/>
</dbReference>
<dbReference type="RefSeq" id="WP_259546599.1">
    <property type="nucleotide sequence ID" value="NZ_BAABHW010000001.1"/>
</dbReference>
<evidence type="ECO:0000256" key="1">
    <source>
        <dbReference type="SAM" id="Phobius"/>
    </source>
</evidence>
<name>A0ABP9L1C5_9RHOB</name>
<comment type="caution">
    <text evidence="2">The sequence shown here is derived from an EMBL/GenBank/DDBJ whole genome shotgun (WGS) entry which is preliminary data.</text>
</comment>
<gene>
    <name evidence="2" type="ORF">GCM10023209_07390</name>
</gene>
<reference evidence="3" key="1">
    <citation type="journal article" date="2019" name="Int. J. Syst. Evol. Microbiol.">
        <title>The Global Catalogue of Microorganisms (GCM) 10K type strain sequencing project: providing services to taxonomists for standard genome sequencing and annotation.</title>
        <authorList>
            <consortium name="The Broad Institute Genomics Platform"/>
            <consortium name="The Broad Institute Genome Sequencing Center for Infectious Disease"/>
            <person name="Wu L."/>
            <person name="Ma J."/>
        </authorList>
    </citation>
    <scope>NUCLEOTIDE SEQUENCE [LARGE SCALE GENOMIC DNA]</scope>
    <source>
        <strain evidence="3">JCM 18015</strain>
    </source>
</reference>